<keyword evidence="4" id="KW-0808">Transferase</keyword>
<dbReference type="Pfam" id="PF13424">
    <property type="entry name" value="TPR_12"/>
    <property type="match status" value="1"/>
</dbReference>
<dbReference type="Pfam" id="PF06580">
    <property type="entry name" value="His_kinase"/>
    <property type="match status" value="1"/>
</dbReference>
<keyword evidence="2" id="KW-1133">Transmembrane helix</keyword>
<feature type="transmembrane region" description="Helical" evidence="2">
    <location>
        <begin position="419"/>
        <end position="439"/>
    </location>
</feature>
<evidence type="ECO:0000256" key="2">
    <source>
        <dbReference type="SAM" id="Phobius"/>
    </source>
</evidence>
<evidence type="ECO:0000256" key="1">
    <source>
        <dbReference type="PROSITE-ProRule" id="PRU00339"/>
    </source>
</evidence>
<keyword evidence="4" id="KW-0418">Kinase</keyword>
<proteinExistence type="predicted"/>
<reference evidence="4 5" key="1">
    <citation type="submission" date="2021-01" db="EMBL/GenBank/DDBJ databases">
        <title>Chryseolinea sp. Jin1 Genome sequencing and assembly.</title>
        <authorList>
            <person name="Kim I."/>
        </authorList>
    </citation>
    <scope>NUCLEOTIDE SEQUENCE [LARGE SCALE GENOMIC DNA]</scope>
    <source>
        <strain evidence="4 5">Jin1</strain>
    </source>
</reference>
<comment type="caution">
    <text evidence="4">The sequence shown here is derived from an EMBL/GenBank/DDBJ whole genome shotgun (WGS) entry which is preliminary data.</text>
</comment>
<dbReference type="Proteomes" id="UP000613030">
    <property type="component" value="Unassembled WGS sequence"/>
</dbReference>
<evidence type="ECO:0000313" key="4">
    <source>
        <dbReference type="EMBL" id="MBL0743841.1"/>
    </source>
</evidence>
<accession>A0ABS1KZU4</accession>
<dbReference type="RefSeq" id="WP_202013366.1">
    <property type="nucleotide sequence ID" value="NZ_JAERRB010000008.1"/>
</dbReference>
<feature type="domain" description="Signal transduction histidine kinase internal region" evidence="3">
    <location>
        <begin position="454"/>
        <end position="532"/>
    </location>
</feature>
<keyword evidence="2" id="KW-0472">Membrane</keyword>
<dbReference type="GO" id="GO:0016301">
    <property type="term" value="F:kinase activity"/>
    <property type="evidence" value="ECO:0007669"/>
    <property type="project" value="UniProtKB-KW"/>
</dbReference>
<dbReference type="InterPro" id="IPR019734">
    <property type="entry name" value="TPR_rpt"/>
</dbReference>
<sequence>MRAHRFFMLCLLGILLWETGHAQKNEKPKAAEKTDEIKETDSKKSYKSFKISSSRQSIAALLKEANALKEKSPTDALTKVQEALGLSLAQGDGLNEGRCYILLGEINEGIQEWKLALENYGRAYEKFSYQKAVPAEYPRVLQGMGNANLKLGLYPDALKYFQEALAQTTNTYQRTALQLNISEVYYQMGQYDKALTPLKDINTPKKIADASTSNQIQNQEAKIYAQLNQFDKSKELYDNSVNTLRQSKSVTPKENESLTETKDEIAGVLRSQNRYDEEIDLRNKSIVYNLESKNLDEVTKDKVEIGKTLDAKGQPRAALREIQEAANMADTLNNPRQQVYAYQTLATLYEKNGMNMEALDAYHKFSFYVNKADTLSNLQLAKRADLIRIQKDIEELTKNVSIGKQQESLEQATVFRQQLIIYGLSFLLLVIGAASVFSYKKAQASKVANQLLALKSLRSQMNPHFIFNALNSVNHFIAQQDERAANKFLSEFSQLMRLVLENSQEDFIPLQQELDILSLYVKLEHYRFRDKFDYTITVDENLNTDAIQVPPMLIQPYIENAVWHGLRYKHEKGHLLLTFRKEENMLVVEITDDGIGRKQSAELKTTHQKKHQSMGLKNIRERLDILNNVYRTHYRITLNDPAEGTGTEVRIYVPLTPATQGV</sequence>
<evidence type="ECO:0000313" key="5">
    <source>
        <dbReference type="Proteomes" id="UP000613030"/>
    </source>
</evidence>
<dbReference type="PROSITE" id="PS50005">
    <property type="entry name" value="TPR"/>
    <property type="match status" value="1"/>
</dbReference>
<dbReference type="EMBL" id="JAERRB010000008">
    <property type="protein sequence ID" value="MBL0743841.1"/>
    <property type="molecule type" value="Genomic_DNA"/>
</dbReference>
<gene>
    <name evidence="4" type="ORF">JI741_21600</name>
</gene>
<evidence type="ECO:0000259" key="3">
    <source>
        <dbReference type="Pfam" id="PF06580"/>
    </source>
</evidence>
<keyword evidence="5" id="KW-1185">Reference proteome</keyword>
<dbReference type="SUPFAM" id="SSF55874">
    <property type="entry name" value="ATPase domain of HSP90 chaperone/DNA topoisomerase II/histidine kinase"/>
    <property type="match status" value="1"/>
</dbReference>
<dbReference type="InterPro" id="IPR036890">
    <property type="entry name" value="HATPase_C_sf"/>
</dbReference>
<keyword evidence="2" id="KW-0812">Transmembrane</keyword>
<keyword evidence="1" id="KW-0802">TPR repeat</keyword>
<dbReference type="Gene3D" id="1.25.40.10">
    <property type="entry name" value="Tetratricopeptide repeat domain"/>
    <property type="match status" value="2"/>
</dbReference>
<dbReference type="InterPro" id="IPR011990">
    <property type="entry name" value="TPR-like_helical_dom_sf"/>
</dbReference>
<dbReference type="InterPro" id="IPR010559">
    <property type="entry name" value="Sig_transdc_His_kin_internal"/>
</dbReference>
<feature type="repeat" description="TPR" evidence="1">
    <location>
        <begin position="138"/>
        <end position="171"/>
    </location>
</feature>
<organism evidence="4 5">
    <name type="scientific">Chryseolinea lacunae</name>
    <dbReference type="NCBI Taxonomy" id="2801331"/>
    <lineage>
        <taxon>Bacteria</taxon>
        <taxon>Pseudomonadati</taxon>
        <taxon>Bacteroidota</taxon>
        <taxon>Cytophagia</taxon>
        <taxon>Cytophagales</taxon>
        <taxon>Fulvivirgaceae</taxon>
        <taxon>Chryseolinea</taxon>
    </lineage>
</organism>
<dbReference type="Gene3D" id="3.30.565.10">
    <property type="entry name" value="Histidine kinase-like ATPase, C-terminal domain"/>
    <property type="match status" value="1"/>
</dbReference>
<dbReference type="SMART" id="SM00028">
    <property type="entry name" value="TPR"/>
    <property type="match status" value="4"/>
</dbReference>
<protein>
    <submittedName>
        <fullName evidence="4">Histidine kinase</fullName>
    </submittedName>
</protein>
<dbReference type="SUPFAM" id="SSF48452">
    <property type="entry name" value="TPR-like"/>
    <property type="match status" value="2"/>
</dbReference>
<dbReference type="PANTHER" id="PTHR34220">
    <property type="entry name" value="SENSOR HISTIDINE KINASE YPDA"/>
    <property type="match status" value="1"/>
</dbReference>
<dbReference type="InterPro" id="IPR050640">
    <property type="entry name" value="Bact_2-comp_sensor_kinase"/>
</dbReference>
<dbReference type="PANTHER" id="PTHR34220:SF7">
    <property type="entry name" value="SENSOR HISTIDINE KINASE YPDA"/>
    <property type="match status" value="1"/>
</dbReference>
<name>A0ABS1KZU4_9BACT</name>